<reference evidence="6 7" key="1">
    <citation type="journal article" date="2021" name="Genome Biol.">
        <title>AFLAP: assembly-free linkage analysis pipeline using k-mers from genome sequencing data.</title>
        <authorList>
            <person name="Fletcher K."/>
            <person name="Zhang L."/>
            <person name="Gil J."/>
            <person name="Han R."/>
            <person name="Cavanaugh K."/>
            <person name="Michelmore R."/>
        </authorList>
    </citation>
    <scope>NUCLEOTIDE SEQUENCE [LARGE SCALE GENOMIC DNA]</scope>
    <source>
        <strain evidence="6 7">SF5</strain>
    </source>
</reference>
<dbReference type="PANTHER" id="PTHR44029">
    <property type="entry name" value="DNAJ HOMOLOG SUBFAMILY C MEMBER 21"/>
    <property type="match status" value="1"/>
</dbReference>
<dbReference type="EMBL" id="SHOA02000069">
    <property type="protein sequence ID" value="TDH70602.1"/>
    <property type="molecule type" value="Genomic_DNA"/>
</dbReference>
<dbReference type="InterPro" id="IPR001623">
    <property type="entry name" value="DnaJ_domain"/>
</dbReference>
<dbReference type="SUPFAM" id="SSF57667">
    <property type="entry name" value="beta-beta-alpha zinc fingers"/>
    <property type="match status" value="1"/>
</dbReference>
<organism evidence="6 7">
    <name type="scientific">Bremia lactucae</name>
    <name type="common">Lettuce downy mildew</name>
    <dbReference type="NCBI Taxonomy" id="4779"/>
    <lineage>
        <taxon>Eukaryota</taxon>
        <taxon>Sar</taxon>
        <taxon>Stramenopiles</taxon>
        <taxon>Oomycota</taxon>
        <taxon>Peronosporomycetes</taxon>
        <taxon>Peronosporales</taxon>
        <taxon>Peronosporaceae</taxon>
        <taxon>Bremia</taxon>
    </lineage>
</organism>
<name>A0A976FPH3_BRELC</name>
<dbReference type="PRINTS" id="PR00625">
    <property type="entry name" value="JDOMAIN"/>
</dbReference>
<dbReference type="GeneID" id="94350156"/>
<dbReference type="PROSITE" id="PS50157">
    <property type="entry name" value="ZINC_FINGER_C2H2_2"/>
    <property type="match status" value="1"/>
</dbReference>
<dbReference type="GO" id="GO:0005737">
    <property type="term" value="C:cytoplasm"/>
    <property type="evidence" value="ECO:0007669"/>
    <property type="project" value="TreeGrafter"/>
</dbReference>
<dbReference type="InterPro" id="IPR036869">
    <property type="entry name" value="J_dom_sf"/>
</dbReference>
<evidence type="ECO:0008006" key="8">
    <source>
        <dbReference type="Google" id="ProtNLM"/>
    </source>
</evidence>
<evidence type="ECO:0000259" key="4">
    <source>
        <dbReference type="PROSITE" id="PS50076"/>
    </source>
</evidence>
<accession>A0A976FPH3</accession>
<dbReference type="CDD" id="cd06257">
    <property type="entry name" value="DnaJ"/>
    <property type="match status" value="1"/>
</dbReference>
<dbReference type="PROSITE" id="PS50076">
    <property type="entry name" value="DNAJ_2"/>
    <property type="match status" value="1"/>
</dbReference>
<dbReference type="InterPro" id="IPR013087">
    <property type="entry name" value="Znf_C2H2_type"/>
</dbReference>
<dbReference type="PROSITE" id="PS00028">
    <property type="entry name" value="ZINC_FINGER_C2H2_1"/>
    <property type="match status" value="1"/>
</dbReference>
<feature type="coiled-coil region" evidence="2">
    <location>
        <begin position="226"/>
        <end position="256"/>
    </location>
</feature>
<dbReference type="SMART" id="SM00271">
    <property type="entry name" value="DnaJ"/>
    <property type="match status" value="1"/>
</dbReference>
<dbReference type="Gene3D" id="3.30.160.60">
    <property type="entry name" value="Classic Zinc Finger"/>
    <property type="match status" value="1"/>
</dbReference>
<dbReference type="Pfam" id="PF00226">
    <property type="entry name" value="DnaJ"/>
    <property type="match status" value="1"/>
</dbReference>
<feature type="coiled-coil region" evidence="2">
    <location>
        <begin position="383"/>
        <end position="417"/>
    </location>
</feature>
<dbReference type="Proteomes" id="UP000294530">
    <property type="component" value="Unassembled WGS sequence"/>
</dbReference>
<sequence length="445" mass="52198">MLCHYEVLAVARDASAIEIKKAFRLQALRWHPDKHKQNGTSSEEATKQFQVIQSAYEVLSNPHEKKWYDEHREQILRDKDSKNNEGEDDELNLLRFFNTSVYSGYGSDAKSFYSVYGDLFLKIDQLDLECGQGKRSAAAPAFGNDEASINAVNDFYNHWKSYTTQRTFAWMDDYQTTHASTRLVRRAMEKANEKVRDAAKKAYIIEVRELVEFVCRRDPRVQKFNKTKEQEKAQEMEKQRLDYESLKREKQAAYEIERRLFREHQDELWATSFMKTSHVADQDIEVELEKLRKKLDADVLACDLCNKVFKSTNQLQNHLFSKKHREKDKALCFGSVNDSDLDRALEDELTAMVKLKCTLIGESTTGDRKPDIECLDYIGKAAGKNAEAERVRIEKEFKAAERRRERKEMRKLKKKEKVKMIVNSAVSKQNRHEEEEERGHRRKQK</sequence>
<dbReference type="PROSITE" id="PS00636">
    <property type="entry name" value="DNAJ_1"/>
    <property type="match status" value="1"/>
</dbReference>
<evidence type="ECO:0000313" key="6">
    <source>
        <dbReference type="EMBL" id="TDH70602.1"/>
    </source>
</evidence>
<feature type="domain" description="J" evidence="4">
    <location>
        <begin position="3"/>
        <end position="72"/>
    </location>
</feature>
<feature type="region of interest" description="Disordered" evidence="3">
    <location>
        <begin position="422"/>
        <end position="445"/>
    </location>
</feature>
<dbReference type="SUPFAM" id="SSF46565">
    <property type="entry name" value="Chaperone J-domain"/>
    <property type="match status" value="1"/>
</dbReference>
<dbReference type="InterPro" id="IPR036236">
    <property type="entry name" value="Znf_C2H2_sf"/>
</dbReference>
<evidence type="ECO:0000259" key="5">
    <source>
        <dbReference type="PROSITE" id="PS50157"/>
    </source>
</evidence>
<keyword evidence="7" id="KW-1185">Reference proteome</keyword>
<dbReference type="PANTHER" id="PTHR44029:SF1">
    <property type="entry name" value="DNAJ HOMOLOG SUBFAMILY C MEMBER 21"/>
    <property type="match status" value="1"/>
</dbReference>
<keyword evidence="2" id="KW-0175">Coiled coil</keyword>
<evidence type="ECO:0000256" key="1">
    <source>
        <dbReference type="PROSITE-ProRule" id="PRU00042"/>
    </source>
</evidence>
<dbReference type="InterPro" id="IPR051964">
    <property type="entry name" value="Chaperone_stress_response"/>
</dbReference>
<dbReference type="InterPro" id="IPR018253">
    <property type="entry name" value="DnaJ_domain_CS"/>
</dbReference>
<dbReference type="Pfam" id="PF21884">
    <property type="entry name" value="ZUO1-like_ZHD"/>
    <property type="match status" value="1"/>
</dbReference>
<dbReference type="RefSeq" id="XP_067820101.1">
    <property type="nucleotide sequence ID" value="XM_067964485.1"/>
</dbReference>
<evidence type="ECO:0000313" key="7">
    <source>
        <dbReference type="Proteomes" id="UP000294530"/>
    </source>
</evidence>
<dbReference type="OrthoDB" id="10250354at2759"/>
<keyword evidence="1" id="KW-0479">Metal-binding</keyword>
<dbReference type="Pfam" id="PF12874">
    <property type="entry name" value="zf-met"/>
    <property type="match status" value="1"/>
</dbReference>
<keyword evidence="1" id="KW-0863">Zinc-finger</keyword>
<dbReference type="InterPro" id="IPR054076">
    <property type="entry name" value="ZUO1-like_ZHD"/>
</dbReference>
<proteinExistence type="predicted"/>
<protein>
    <recommendedName>
        <fullName evidence="8">DnaJ homolog subfamily C member 21</fullName>
    </recommendedName>
</protein>
<gene>
    <name evidence="6" type="ORF">CCR75_006415</name>
</gene>
<keyword evidence="1" id="KW-0862">Zinc</keyword>
<dbReference type="AlphaFoldDB" id="A0A976FPH3"/>
<dbReference type="Gene3D" id="1.10.287.110">
    <property type="entry name" value="DnaJ domain"/>
    <property type="match status" value="1"/>
</dbReference>
<comment type="caution">
    <text evidence="6">The sequence shown here is derived from an EMBL/GenBank/DDBJ whole genome shotgun (WGS) entry which is preliminary data.</text>
</comment>
<evidence type="ECO:0000256" key="2">
    <source>
        <dbReference type="SAM" id="Coils"/>
    </source>
</evidence>
<feature type="compositionally biased region" description="Basic and acidic residues" evidence="3">
    <location>
        <begin position="430"/>
        <end position="439"/>
    </location>
</feature>
<dbReference type="KEGG" id="blac:94350156"/>
<feature type="domain" description="C2H2-type" evidence="5">
    <location>
        <begin position="300"/>
        <end position="329"/>
    </location>
</feature>
<evidence type="ECO:0000256" key="3">
    <source>
        <dbReference type="SAM" id="MobiDB-lite"/>
    </source>
</evidence>
<dbReference type="GO" id="GO:0008270">
    <property type="term" value="F:zinc ion binding"/>
    <property type="evidence" value="ECO:0007669"/>
    <property type="project" value="UniProtKB-KW"/>
</dbReference>